<name>A0ABV7H561_9BURK</name>
<organism evidence="1 2">
    <name type="scientific">Piscinibacterium candidicorallinum</name>
    <dbReference type="NCBI Taxonomy" id="1793872"/>
    <lineage>
        <taxon>Bacteria</taxon>
        <taxon>Pseudomonadati</taxon>
        <taxon>Pseudomonadota</taxon>
        <taxon>Betaproteobacteria</taxon>
        <taxon>Burkholderiales</taxon>
        <taxon>Piscinibacterium</taxon>
    </lineage>
</organism>
<dbReference type="EMBL" id="JBHRTI010000003">
    <property type="protein sequence ID" value="MFC3146726.1"/>
    <property type="molecule type" value="Genomic_DNA"/>
</dbReference>
<evidence type="ECO:0000313" key="2">
    <source>
        <dbReference type="Proteomes" id="UP001595556"/>
    </source>
</evidence>
<gene>
    <name evidence="1" type="ORF">ACFOEN_03615</name>
</gene>
<proteinExistence type="predicted"/>
<accession>A0ABV7H561</accession>
<protein>
    <submittedName>
        <fullName evidence="1">Uncharacterized protein</fullName>
    </submittedName>
</protein>
<keyword evidence="2" id="KW-1185">Reference proteome</keyword>
<dbReference type="Proteomes" id="UP001595556">
    <property type="component" value="Unassembled WGS sequence"/>
</dbReference>
<sequence length="180" mass="20955">MSLMFDERELIGQYIRLFSNPKFLIDRFSDDQLESGFWAIHGGAFNAAASHLTFEQGIPFEVRESFVRSMYHLYADLFADHPLDSAPYMWWDSFAYDWHAGGRVRERGGEDLLMQEVMWETLQRILALPQEHCQMAALHGLNHLHHPDTTSLINVFLERNPHASDELKEYAVLAAKFQHM</sequence>
<dbReference type="RefSeq" id="WP_414859536.1">
    <property type="nucleotide sequence ID" value="NZ_CP180191.1"/>
</dbReference>
<evidence type="ECO:0000313" key="1">
    <source>
        <dbReference type="EMBL" id="MFC3146726.1"/>
    </source>
</evidence>
<comment type="caution">
    <text evidence="1">The sequence shown here is derived from an EMBL/GenBank/DDBJ whole genome shotgun (WGS) entry which is preliminary data.</text>
</comment>
<reference evidence="2" key="1">
    <citation type="journal article" date="2019" name="Int. J. Syst. Evol. Microbiol.">
        <title>The Global Catalogue of Microorganisms (GCM) 10K type strain sequencing project: providing services to taxonomists for standard genome sequencing and annotation.</title>
        <authorList>
            <consortium name="The Broad Institute Genomics Platform"/>
            <consortium name="The Broad Institute Genome Sequencing Center for Infectious Disease"/>
            <person name="Wu L."/>
            <person name="Ma J."/>
        </authorList>
    </citation>
    <scope>NUCLEOTIDE SEQUENCE [LARGE SCALE GENOMIC DNA]</scope>
    <source>
        <strain evidence="2">KCTC 52168</strain>
    </source>
</reference>